<feature type="region of interest" description="Disordered" evidence="1">
    <location>
        <begin position="125"/>
        <end position="177"/>
    </location>
</feature>
<reference evidence="2 3" key="1">
    <citation type="submission" date="2017-10" db="EMBL/GenBank/DDBJ databases">
        <title>Comparative genomics in systemic dimorphic fungi from Ajellomycetaceae.</title>
        <authorList>
            <person name="Munoz J.F."/>
            <person name="Mcewen J.G."/>
            <person name="Clay O.K."/>
            <person name="Cuomo C.A."/>
        </authorList>
    </citation>
    <scope>NUCLEOTIDE SEQUENCE [LARGE SCALE GENOMIC DNA]</scope>
    <source>
        <strain evidence="2 3">UAMH5409</strain>
    </source>
</reference>
<feature type="compositionally biased region" description="Basic residues" evidence="1">
    <location>
        <begin position="39"/>
        <end position="50"/>
    </location>
</feature>
<dbReference type="OrthoDB" id="4191223at2759"/>
<feature type="compositionally biased region" description="Polar residues" evidence="1">
    <location>
        <begin position="12"/>
        <end position="25"/>
    </location>
</feature>
<keyword evidence="3" id="KW-1185">Reference proteome</keyword>
<dbReference type="Proteomes" id="UP000223968">
    <property type="component" value="Unassembled WGS sequence"/>
</dbReference>
<gene>
    <name evidence="2" type="ORF">AJ79_01343</name>
</gene>
<evidence type="ECO:0000313" key="2">
    <source>
        <dbReference type="EMBL" id="PGH17205.1"/>
    </source>
</evidence>
<feature type="compositionally biased region" description="Polar residues" evidence="1">
    <location>
        <begin position="153"/>
        <end position="164"/>
    </location>
</feature>
<accession>A0A2B7Y7J3</accession>
<feature type="region of interest" description="Disordered" evidence="1">
    <location>
        <begin position="1"/>
        <end position="103"/>
    </location>
</feature>
<organism evidence="2 3">
    <name type="scientific">Helicocarpus griseus UAMH5409</name>
    <dbReference type="NCBI Taxonomy" id="1447875"/>
    <lineage>
        <taxon>Eukaryota</taxon>
        <taxon>Fungi</taxon>
        <taxon>Dikarya</taxon>
        <taxon>Ascomycota</taxon>
        <taxon>Pezizomycotina</taxon>
        <taxon>Eurotiomycetes</taxon>
        <taxon>Eurotiomycetidae</taxon>
        <taxon>Onygenales</taxon>
        <taxon>Ajellomycetaceae</taxon>
        <taxon>Helicocarpus</taxon>
    </lineage>
</organism>
<protein>
    <submittedName>
        <fullName evidence="2">Uncharacterized protein</fullName>
    </submittedName>
</protein>
<sequence length="213" mass="23171">MPYNLRKRSQPAAITQTGASSQNTSNRKHAATTRNTQRQNKHSSRKTPAKRKSDQKRPARTRKPREKQGKPDTSALSAPQNSLSDADLASMCGTGVSKPWPPGSDPRLIAMGYEFLGTTPQSVLDAQSAQESTSEIQQQQAVAPSGELDVQSAPKSTSELQQRQPLGPPGGECQLQLDPGCREEAKRNAFVASFVRSWDNLMEGQSRTVGLED</sequence>
<name>A0A2B7Y7J3_9EURO</name>
<dbReference type="AlphaFoldDB" id="A0A2B7Y7J3"/>
<dbReference type="EMBL" id="PDNB01000012">
    <property type="protein sequence ID" value="PGH17205.1"/>
    <property type="molecule type" value="Genomic_DNA"/>
</dbReference>
<proteinExistence type="predicted"/>
<evidence type="ECO:0000313" key="3">
    <source>
        <dbReference type="Proteomes" id="UP000223968"/>
    </source>
</evidence>
<evidence type="ECO:0000256" key="1">
    <source>
        <dbReference type="SAM" id="MobiDB-lite"/>
    </source>
</evidence>
<comment type="caution">
    <text evidence="2">The sequence shown here is derived from an EMBL/GenBank/DDBJ whole genome shotgun (WGS) entry which is preliminary data.</text>
</comment>
<feature type="compositionally biased region" description="Polar residues" evidence="1">
    <location>
        <begin position="74"/>
        <end position="84"/>
    </location>
</feature>
<feature type="compositionally biased region" description="Polar residues" evidence="1">
    <location>
        <begin position="125"/>
        <end position="142"/>
    </location>
</feature>